<name>A0A9N9AKC3_9GLOM</name>
<reference evidence="1" key="1">
    <citation type="submission" date="2021-06" db="EMBL/GenBank/DDBJ databases">
        <authorList>
            <person name="Kallberg Y."/>
            <person name="Tangrot J."/>
            <person name="Rosling A."/>
        </authorList>
    </citation>
    <scope>NUCLEOTIDE SEQUENCE</scope>
    <source>
        <strain evidence="1">UK204</strain>
    </source>
</reference>
<gene>
    <name evidence="1" type="ORF">FCALED_LOCUS5397</name>
</gene>
<dbReference type="EMBL" id="CAJVPQ010001162">
    <property type="protein sequence ID" value="CAG8535769.1"/>
    <property type="molecule type" value="Genomic_DNA"/>
</dbReference>
<dbReference type="Proteomes" id="UP000789570">
    <property type="component" value="Unassembled WGS sequence"/>
</dbReference>
<sequence length="136" mass="15978">MGERFKVIDVILNTMLSYWHFKPISKFNSWTEFRIELKTKQNGLIDTYILMFEKYPVDPEQELYDDGSGHYVDSIAKNISFGWHEGILSIMNHDTRELIEDPIHKLSKILFDFNGIDDEISADTSIQLYEDSSFFV</sequence>
<evidence type="ECO:0000313" key="1">
    <source>
        <dbReference type="EMBL" id="CAG8535769.1"/>
    </source>
</evidence>
<organism evidence="1 2">
    <name type="scientific">Funneliformis caledonium</name>
    <dbReference type="NCBI Taxonomy" id="1117310"/>
    <lineage>
        <taxon>Eukaryota</taxon>
        <taxon>Fungi</taxon>
        <taxon>Fungi incertae sedis</taxon>
        <taxon>Mucoromycota</taxon>
        <taxon>Glomeromycotina</taxon>
        <taxon>Glomeromycetes</taxon>
        <taxon>Glomerales</taxon>
        <taxon>Glomeraceae</taxon>
        <taxon>Funneliformis</taxon>
    </lineage>
</organism>
<dbReference type="AlphaFoldDB" id="A0A9N9AKC3"/>
<dbReference type="OrthoDB" id="2433158at2759"/>
<evidence type="ECO:0000313" key="2">
    <source>
        <dbReference type="Proteomes" id="UP000789570"/>
    </source>
</evidence>
<proteinExistence type="predicted"/>
<accession>A0A9N9AKC3</accession>
<comment type="caution">
    <text evidence="1">The sequence shown here is derived from an EMBL/GenBank/DDBJ whole genome shotgun (WGS) entry which is preliminary data.</text>
</comment>
<keyword evidence="2" id="KW-1185">Reference proteome</keyword>
<protein>
    <submittedName>
        <fullName evidence="1">2307_t:CDS:1</fullName>
    </submittedName>
</protein>